<evidence type="ECO:0000313" key="1">
    <source>
        <dbReference type="EMBL" id="KAL3691768.1"/>
    </source>
</evidence>
<dbReference type="PANTHER" id="PTHR47679">
    <property type="entry name" value="PROTEIN TORNADO 1"/>
    <property type="match status" value="1"/>
</dbReference>
<organism evidence="1 2">
    <name type="scientific">Riccia sorocarpa</name>
    <dbReference type="NCBI Taxonomy" id="122646"/>
    <lineage>
        <taxon>Eukaryota</taxon>
        <taxon>Viridiplantae</taxon>
        <taxon>Streptophyta</taxon>
        <taxon>Embryophyta</taxon>
        <taxon>Marchantiophyta</taxon>
        <taxon>Marchantiopsida</taxon>
        <taxon>Marchantiidae</taxon>
        <taxon>Marchantiales</taxon>
        <taxon>Ricciaceae</taxon>
        <taxon>Riccia</taxon>
    </lineage>
</organism>
<gene>
    <name evidence="1" type="ORF">R1sor_005419</name>
</gene>
<reference evidence="1 2" key="1">
    <citation type="submission" date="2024-09" db="EMBL/GenBank/DDBJ databases">
        <title>Chromosome-scale assembly of Riccia sorocarpa.</title>
        <authorList>
            <person name="Paukszto L."/>
        </authorList>
    </citation>
    <scope>NUCLEOTIDE SEQUENCE [LARGE SCALE GENOMIC DNA]</scope>
    <source>
        <strain evidence="1">LP-2024</strain>
        <tissue evidence="1">Aerial parts of the thallus</tissue>
    </source>
</reference>
<proteinExistence type="predicted"/>
<dbReference type="AlphaFoldDB" id="A0ABD3HK39"/>
<dbReference type="Proteomes" id="UP001633002">
    <property type="component" value="Unassembled WGS sequence"/>
</dbReference>
<dbReference type="PANTHER" id="PTHR47679:SF1">
    <property type="entry name" value="PROTEIN TORNADO 1"/>
    <property type="match status" value="1"/>
</dbReference>
<keyword evidence="2" id="KW-1185">Reference proteome</keyword>
<protein>
    <submittedName>
        <fullName evidence="1">Uncharacterized protein</fullName>
    </submittedName>
</protein>
<evidence type="ECO:0000313" key="2">
    <source>
        <dbReference type="Proteomes" id="UP001633002"/>
    </source>
</evidence>
<dbReference type="EMBL" id="JBJQOH010000003">
    <property type="protein sequence ID" value="KAL3691768.1"/>
    <property type="molecule type" value="Genomic_DNA"/>
</dbReference>
<comment type="caution">
    <text evidence="1">The sequence shown here is derived from an EMBL/GenBank/DDBJ whole genome shotgun (WGS) entry which is preliminary data.</text>
</comment>
<name>A0ABD3HK39_9MARC</name>
<accession>A0ABD3HK39</accession>
<sequence>MTAKQHGPECSISNLDNVRHRVGELFDRAVNKWKLLQDGELGRTKGIEVDWLEWENGKKVSIRDLGGQDIFRALQELLFPKISKVCAFIFFCVGSLRRGCGKLRSRFEGVVDLSPDNEICYVNGKKEADVKPVMNSVLQWMDHLLENRTPRVPSICSNLILQLAKRCPDVLVYPIQKASSFYKYCCGTVVSLEKFNPADDQGRQVLHAVASFLHDAGSIIMVPSVSAGREDLVAVDPNWLTRSFLGELIGQGHGFWSQKEKLWSLPAVQQDGRASKAEKQPGDVNGHVLSWNPSSSVTEDSGHTFFGFRMQCHDRERTCLSSVLYPRFQIHLRQALLKSLGEHHHTFRFARDYLQVEANGHEIIVENDGMEGDHVDFLARGSIHKSREEAKQFVRKHFMDEFLSFCASSKGCRGVQLVVAIVRPDIVRELVPHKFRGKALPVVELKQRVLNYAMERLQEGGDEHVVFNFEYQWPSIPEARWPSRSELAKDLLQEKDIQEVMVVIHKEHLQHGLKLQKLHFTKAPDDPNSKESVEVFDDTLAELDEYQRLEVVMKRELSQVKHLFNDRFEQLRVELRNFRHILEAIRSTMSTVMSQIDRMFSYTKSRQKHQIPCRSYFTVEDVSTAQRVNAFMHGGKAMCLHFMCESKQGYHLVENQPGVVLQVEKAGSINKCLR</sequence>